<evidence type="ECO:0000256" key="1">
    <source>
        <dbReference type="SAM" id="SignalP"/>
    </source>
</evidence>
<reference evidence="2" key="1">
    <citation type="submission" date="2021-01" db="EMBL/GenBank/DDBJ databases">
        <title>Marivirga sp. nov., isolated from intertidal surface sediments.</title>
        <authorList>
            <person name="Zhang M."/>
        </authorList>
    </citation>
    <scope>NUCLEOTIDE SEQUENCE</scope>
    <source>
        <strain evidence="2">SM1354</strain>
    </source>
</reference>
<protein>
    <recommendedName>
        <fullName evidence="4">Lipoprotein</fullName>
    </recommendedName>
</protein>
<dbReference type="RefSeq" id="WP_201917445.1">
    <property type="nucleotide sequence ID" value="NZ_JAERQG010000001.1"/>
</dbReference>
<name>A0A937ACQ5_9BACT</name>
<dbReference type="EMBL" id="JAERQG010000001">
    <property type="protein sequence ID" value="MBL0764144.1"/>
    <property type="molecule type" value="Genomic_DNA"/>
</dbReference>
<evidence type="ECO:0000313" key="3">
    <source>
        <dbReference type="Proteomes" id="UP000642920"/>
    </source>
</evidence>
<feature type="signal peptide" evidence="1">
    <location>
        <begin position="1"/>
        <end position="20"/>
    </location>
</feature>
<keyword evidence="1" id="KW-0732">Signal</keyword>
<evidence type="ECO:0008006" key="4">
    <source>
        <dbReference type="Google" id="ProtNLM"/>
    </source>
</evidence>
<dbReference type="PROSITE" id="PS51257">
    <property type="entry name" value="PROKAR_LIPOPROTEIN"/>
    <property type="match status" value="1"/>
</dbReference>
<dbReference type="Proteomes" id="UP000642920">
    <property type="component" value="Unassembled WGS sequence"/>
</dbReference>
<proteinExistence type="predicted"/>
<sequence>MKTNLKLITTLLLTIAVSFACNRDDEEATMELTTEQEVEVVENNTTTESFADEDVDITSTVEAEINSQQRSASAVCAEVTWNAEAKILTIDFGDGCVGPYGRERSGIIYVAYSNEPDGLRSDKEITFENYFVNNRQITGAISVRKLNMNNEGNYESVYTLIDYTVTFPNEQSFTLNGGRTREIIQGIDDGKGLMIEITGSLTGEDTRGRTFSSEVTDPIIADFACAANGGFVRTQGRKEIIYTGLRNNRERIVEYGDGTCDNTIRVTINGNTYTITGS</sequence>
<evidence type="ECO:0000313" key="2">
    <source>
        <dbReference type="EMBL" id="MBL0764144.1"/>
    </source>
</evidence>
<comment type="caution">
    <text evidence="2">The sequence shown here is derived from an EMBL/GenBank/DDBJ whole genome shotgun (WGS) entry which is preliminary data.</text>
</comment>
<accession>A0A937ACQ5</accession>
<gene>
    <name evidence="2" type="ORF">JKP34_02700</name>
</gene>
<organism evidence="2 3">
    <name type="scientific">Marivirga atlantica</name>
    <dbReference type="NCBI Taxonomy" id="1548457"/>
    <lineage>
        <taxon>Bacteria</taxon>
        <taxon>Pseudomonadati</taxon>
        <taxon>Bacteroidota</taxon>
        <taxon>Cytophagia</taxon>
        <taxon>Cytophagales</taxon>
        <taxon>Marivirgaceae</taxon>
        <taxon>Marivirga</taxon>
    </lineage>
</organism>
<keyword evidence="3" id="KW-1185">Reference proteome</keyword>
<dbReference type="AlphaFoldDB" id="A0A937ACQ5"/>
<feature type="chain" id="PRO_5036680860" description="Lipoprotein" evidence="1">
    <location>
        <begin position="21"/>
        <end position="278"/>
    </location>
</feature>